<proteinExistence type="predicted"/>
<feature type="signal peptide" evidence="1">
    <location>
        <begin position="1"/>
        <end position="19"/>
    </location>
</feature>
<dbReference type="Proteomes" id="UP000318307">
    <property type="component" value="Unassembled WGS sequence"/>
</dbReference>
<sequence>MKKNLILFILLIFSATGFAAWYLMKQPDPADGPHLASVLPADTLLLLRINHAEKQMEELRNSPLAKAIEGMDLEASLERAGFPYLIPDGMRNYREWLSSKWNQKIFNSIFGREAALAILPEALAFMTPYAEPEDMLKGIAIIARPVQGAALASFISPWAPGLDVSEIAPHGNTKIRQITLANGMALFTSDREGLMLGAFHLETLKRMLDASSGSIASLENNKNFNAMEKALDDGPRTLSFYGDLATALPLVDAKLASFAEADDVNDWNDIRKMLQGFKNFGYARFNEGTEVRRSLGRAGMDKKEMDPALLALLERPARKPEPLWMAPPETELFFWDGSFDLEYTIQSVLEDPEDQAAFRGAFEMQTGILFEDLIHSLGHEMAFIMTEADEDSVFPLPRLAIMLESPSPDILTSLMQNLVNKTEATFGIPLQLQPHSIGNVEITQVQIPMGEDIQPGWATMGRYFVFALHWESIADMVRAESSGNNLVSDALFQSVDKGLSGKNKSVTYVRSEALMDTVLAMAMWQATNLAGGNTHVLVSEILAPVLEGLKMYRASGSRGYTEKDDVVFQTFTHIRK</sequence>
<gene>
    <name evidence="2" type="ORF">LZ24_00387</name>
</gene>
<feature type="chain" id="PRO_5022203652" description="DUF3352 domain-containing protein" evidence="1">
    <location>
        <begin position="20"/>
        <end position="576"/>
    </location>
</feature>
<evidence type="ECO:0000313" key="3">
    <source>
        <dbReference type="Proteomes" id="UP000318307"/>
    </source>
</evidence>
<keyword evidence="3" id="KW-1185">Reference proteome</keyword>
<evidence type="ECO:0008006" key="4">
    <source>
        <dbReference type="Google" id="ProtNLM"/>
    </source>
</evidence>
<evidence type="ECO:0000313" key="2">
    <source>
        <dbReference type="EMBL" id="TWI76766.1"/>
    </source>
</evidence>
<dbReference type="AlphaFoldDB" id="A0A562S8L3"/>
<comment type="caution">
    <text evidence="2">The sequence shown here is derived from an EMBL/GenBank/DDBJ whole genome shotgun (WGS) entry which is preliminary data.</text>
</comment>
<name>A0A562S8L3_9BACT</name>
<evidence type="ECO:0000256" key="1">
    <source>
        <dbReference type="SAM" id="SignalP"/>
    </source>
</evidence>
<protein>
    <recommendedName>
        <fullName evidence="4">DUF3352 domain-containing protein</fullName>
    </recommendedName>
</protein>
<accession>A0A562S8L3</accession>
<reference evidence="2 3" key="1">
    <citation type="submission" date="2019-07" db="EMBL/GenBank/DDBJ databases">
        <title>Genome sequencing of 100 strains of the haloalkaliphilic chemolithoautotrophic sulfur-oxidizing bacterium Thioalkalivibrio.</title>
        <authorList>
            <person name="Muyzer G."/>
        </authorList>
    </citation>
    <scope>NUCLEOTIDE SEQUENCE [LARGE SCALE GENOMIC DNA]</scope>
    <source>
        <strain evidence="2 3">ASO4-4</strain>
    </source>
</reference>
<dbReference type="EMBL" id="VLLC01000002">
    <property type="protein sequence ID" value="TWI76766.1"/>
    <property type="molecule type" value="Genomic_DNA"/>
</dbReference>
<organism evidence="2 3">
    <name type="scientific">Desulfobotulus alkaliphilus</name>
    <dbReference type="NCBI Taxonomy" id="622671"/>
    <lineage>
        <taxon>Bacteria</taxon>
        <taxon>Pseudomonadati</taxon>
        <taxon>Thermodesulfobacteriota</taxon>
        <taxon>Desulfobacteria</taxon>
        <taxon>Desulfobacterales</taxon>
        <taxon>Desulfobacteraceae</taxon>
        <taxon>Desulfobotulus</taxon>
    </lineage>
</organism>
<keyword evidence="1" id="KW-0732">Signal</keyword>